<organism evidence="6 8">
    <name type="scientific">Strigomonas culicis</name>
    <dbReference type="NCBI Taxonomy" id="28005"/>
    <lineage>
        <taxon>Eukaryota</taxon>
        <taxon>Discoba</taxon>
        <taxon>Euglenozoa</taxon>
        <taxon>Kinetoplastea</taxon>
        <taxon>Metakinetoplastina</taxon>
        <taxon>Trypanosomatida</taxon>
        <taxon>Trypanosomatidae</taxon>
        <taxon>Strigomonadinae</taxon>
        <taxon>Strigomonas</taxon>
    </lineage>
</organism>
<gene>
    <name evidence="7" type="ORF">STCU_02828</name>
    <name evidence="6" type="ORF">STCU_03055</name>
</gene>
<evidence type="ECO:0000256" key="5">
    <source>
        <dbReference type="SAM" id="Phobius"/>
    </source>
</evidence>
<evidence type="ECO:0000256" key="2">
    <source>
        <dbReference type="ARBA" id="ARBA00022692"/>
    </source>
</evidence>
<evidence type="ECO:0000256" key="3">
    <source>
        <dbReference type="ARBA" id="ARBA00022989"/>
    </source>
</evidence>
<comment type="subcellular location">
    <subcellularLocation>
        <location evidence="1">Membrane</location>
        <topology evidence="1">Multi-pass membrane protein</topology>
    </subcellularLocation>
</comment>
<evidence type="ECO:0000256" key="1">
    <source>
        <dbReference type="ARBA" id="ARBA00004141"/>
    </source>
</evidence>
<reference evidence="6 8" key="1">
    <citation type="journal article" date="2013" name="PLoS ONE">
        <title>Predicting the Proteins of Angomonas deanei, Strigomonas culicis and Their Respective Endosymbionts Reveals New Aspects of the Trypanosomatidae Family.</title>
        <authorList>
            <person name="Motta M.C."/>
            <person name="Martins A.C."/>
            <person name="de Souza S.S."/>
            <person name="Catta-Preta C.M."/>
            <person name="Silva R."/>
            <person name="Klein C.C."/>
            <person name="de Almeida L.G."/>
            <person name="de Lima Cunha O."/>
            <person name="Ciapina L.P."/>
            <person name="Brocchi M."/>
            <person name="Colabardini A.C."/>
            <person name="de Araujo Lima B."/>
            <person name="Machado C.R."/>
            <person name="de Almeida Soares C.M."/>
            <person name="Probst C.M."/>
            <person name="de Menezes C.B."/>
            <person name="Thompson C.E."/>
            <person name="Bartholomeu D.C."/>
            <person name="Gradia D.F."/>
            <person name="Pavoni D.P."/>
            <person name="Grisard E.C."/>
            <person name="Fantinatti-Garboggini F."/>
            <person name="Marchini F.K."/>
            <person name="Rodrigues-Luiz G.F."/>
            <person name="Wagner G."/>
            <person name="Goldman G.H."/>
            <person name="Fietto J.L."/>
            <person name="Elias M.C."/>
            <person name="Goldman M.H."/>
            <person name="Sagot M.F."/>
            <person name="Pereira M."/>
            <person name="Stoco P.H."/>
            <person name="de Mendonca-Neto R.P."/>
            <person name="Teixeira S.M."/>
            <person name="Maciel T.E."/>
            <person name="de Oliveira Mendes T.A."/>
            <person name="Urmenyi T.P."/>
            <person name="de Souza W."/>
            <person name="Schenkman S."/>
            <person name="de Vasconcelos A.T."/>
        </authorList>
    </citation>
    <scope>NUCLEOTIDE SEQUENCE [LARGE SCALE GENOMIC DNA]</scope>
</reference>
<dbReference type="Proteomes" id="UP000015354">
    <property type="component" value="Unassembled WGS sequence"/>
</dbReference>
<evidence type="ECO:0000313" key="6">
    <source>
        <dbReference type="EMBL" id="EPY31968.1"/>
    </source>
</evidence>
<proteinExistence type="predicted"/>
<keyword evidence="8" id="KW-1185">Reference proteome</keyword>
<evidence type="ECO:0000313" key="8">
    <source>
        <dbReference type="Proteomes" id="UP000015354"/>
    </source>
</evidence>
<dbReference type="InterPro" id="IPR035952">
    <property type="entry name" value="Rhomboid-like_sf"/>
</dbReference>
<evidence type="ECO:0000313" key="7">
    <source>
        <dbReference type="EMBL" id="EPY32404.1"/>
    </source>
</evidence>
<keyword evidence="2 5" id="KW-0812">Transmembrane</keyword>
<dbReference type="AlphaFoldDB" id="S9USU2"/>
<feature type="transmembrane region" description="Helical" evidence="5">
    <location>
        <begin position="201"/>
        <end position="219"/>
    </location>
</feature>
<evidence type="ECO:0008006" key="9">
    <source>
        <dbReference type="Google" id="ProtNLM"/>
    </source>
</evidence>
<feature type="transmembrane region" description="Helical" evidence="5">
    <location>
        <begin position="15"/>
        <end position="36"/>
    </location>
</feature>
<dbReference type="SUPFAM" id="SSF144091">
    <property type="entry name" value="Rhomboid-like"/>
    <property type="match status" value="1"/>
</dbReference>
<keyword evidence="4 5" id="KW-0472">Membrane</keyword>
<dbReference type="GO" id="GO:0016020">
    <property type="term" value="C:membrane"/>
    <property type="evidence" value="ECO:0007669"/>
    <property type="project" value="UniProtKB-SubCell"/>
</dbReference>
<dbReference type="EMBL" id="ATMH01003055">
    <property type="protein sequence ID" value="EPY31968.1"/>
    <property type="molecule type" value="Genomic_DNA"/>
</dbReference>
<reference evidence="6" key="2">
    <citation type="submission" date="2013-03" db="EMBL/GenBank/DDBJ databases">
        <authorList>
            <person name="Motta M.C.M."/>
            <person name="Martins A.C.A."/>
            <person name="Preta C.M.C.C."/>
            <person name="Silva R."/>
            <person name="de Souza S.S."/>
            <person name="Klein C.C."/>
            <person name="de Almeida L.G.P."/>
            <person name="Cunha O.L."/>
            <person name="Colabardini A.C."/>
            <person name="Lima B.A."/>
            <person name="Machado C.R."/>
            <person name="Soares C.M.A."/>
            <person name="de Menezes C.B.A."/>
            <person name="Bartolomeu D.C."/>
            <person name="Grisard E.C."/>
            <person name="Fantinatti-Garboggini F."/>
            <person name="Rodrigues-Luiz G.F."/>
            <person name="Wagner G."/>
            <person name="Goldman G.H."/>
            <person name="Fietto J.L.R."/>
            <person name="Ciapina L.P."/>
            <person name="Brocchi M."/>
            <person name="Elias M.C."/>
            <person name="Goldman M.H.S."/>
            <person name="Sagot M.-F."/>
            <person name="Pereira M."/>
            <person name="Stoco P.H."/>
            <person name="Teixeira S.M.R."/>
            <person name="de Mendonca-Neto R.P."/>
            <person name="Maciel T.E.F."/>
            <person name="Mendes T.A.O."/>
            <person name="Urmenyi T.P."/>
            <person name="Teixeira M.M.G."/>
            <person name="de Camargo E.F.P."/>
            <person name="de Sousa W."/>
            <person name="Schenkman S."/>
            <person name="de Vasconcelos A.T.R."/>
        </authorList>
    </citation>
    <scope>NUCLEOTIDE SEQUENCE</scope>
</reference>
<keyword evidence="3 5" id="KW-1133">Transmembrane helix</keyword>
<dbReference type="Gene3D" id="1.20.1540.10">
    <property type="entry name" value="Rhomboid-like"/>
    <property type="match status" value="1"/>
</dbReference>
<accession>S9USU2</accession>
<comment type="caution">
    <text evidence="6">The sequence shown here is derived from an EMBL/GenBank/DDBJ whole genome shotgun (WGS) entry which is preliminary data.</text>
</comment>
<dbReference type="EMBL" id="ATMH01002828">
    <property type="protein sequence ID" value="EPY32404.1"/>
    <property type="molecule type" value="Genomic_DNA"/>
</dbReference>
<sequence length="237" mass="26904">MCAYNPQSALYYADVLSTVAAMVMVTDQTLFMLFHYNSYANNPVMLRSPKPMVMRDIFLTKSSSFMPNPLSCIYVTSALDCFVNSVVAYTVAKPLCFIMGWRHTVALYFGAGFFSSFAYLFSGQINKKKFITEFDCTCTSNGSYAGFATLSLLTKNCFIPFSKNVPVYYVGIPYLMKCTYDEYIGPKYVEKRKSGNIEVRNWGFVGGVFFSLMYASLFLRTKGDFALARKFFHNIKK</sequence>
<name>S9USU2_9TRYP</name>
<feature type="transmembrane region" description="Helical" evidence="5">
    <location>
        <begin position="104"/>
        <end position="121"/>
    </location>
</feature>
<protein>
    <recommendedName>
        <fullName evidence="9">Peptidase S54 rhomboid domain-containing protein</fullName>
    </recommendedName>
</protein>
<dbReference type="OrthoDB" id="276526at2759"/>
<evidence type="ECO:0000256" key="4">
    <source>
        <dbReference type="ARBA" id="ARBA00023136"/>
    </source>
</evidence>